<dbReference type="SUPFAM" id="SSF51306">
    <property type="entry name" value="LexA/Signal peptidase"/>
    <property type="match status" value="1"/>
</dbReference>
<protein>
    <recommendedName>
        <fullName evidence="1">Peptidase S24/S26A/S26B/S26C domain-containing protein</fullName>
    </recommendedName>
</protein>
<dbReference type="Gene3D" id="2.10.109.10">
    <property type="entry name" value="Umud Fragment, subunit A"/>
    <property type="match status" value="1"/>
</dbReference>
<sequence length="154" mass="18370">MIERVVDTREYVSVLRGIAEEGKVVSLRIAGSSMSPFLAHDRDYIYFTKPDRELKRGDMVFYQRLNGQYVMHRIWKKKEGAYYIVGDAQTEIEGPVRREQIFALIIKVKRKGKILQPGSFWWEFFEHIWIRLVPVRRPLTALYSVFYRLRQIVL</sequence>
<dbReference type="OrthoDB" id="3191897at2"/>
<dbReference type="EMBL" id="VMSO01000011">
    <property type="protein sequence ID" value="KAA8501173.1"/>
    <property type="molecule type" value="Genomic_DNA"/>
</dbReference>
<proteinExistence type="predicted"/>
<dbReference type="CDD" id="cd06462">
    <property type="entry name" value="Peptidase_S24_S26"/>
    <property type="match status" value="1"/>
</dbReference>
<dbReference type="Pfam" id="PF00717">
    <property type="entry name" value="Peptidase_S24"/>
    <property type="match status" value="1"/>
</dbReference>
<dbReference type="AlphaFoldDB" id="A0A5M9HX46"/>
<evidence type="ECO:0000313" key="3">
    <source>
        <dbReference type="Proteomes" id="UP000322025"/>
    </source>
</evidence>
<organism evidence="2 3">
    <name type="scientific">Mediterraneibacter catenae</name>
    <dbReference type="NCBI Taxonomy" id="2594882"/>
    <lineage>
        <taxon>Bacteria</taxon>
        <taxon>Bacillati</taxon>
        <taxon>Bacillota</taxon>
        <taxon>Clostridia</taxon>
        <taxon>Lachnospirales</taxon>
        <taxon>Lachnospiraceae</taxon>
        <taxon>Mediterraneibacter</taxon>
    </lineage>
</organism>
<accession>A0A5M9HX46</accession>
<comment type="caution">
    <text evidence="2">The sequence shown here is derived from an EMBL/GenBank/DDBJ whole genome shotgun (WGS) entry which is preliminary data.</text>
</comment>
<feature type="domain" description="Peptidase S24/S26A/S26B/S26C" evidence="1">
    <location>
        <begin position="8"/>
        <end position="85"/>
    </location>
</feature>
<dbReference type="RefSeq" id="WP_150310999.1">
    <property type="nucleotide sequence ID" value="NZ_VMSO01000011.1"/>
</dbReference>
<evidence type="ECO:0000259" key="1">
    <source>
        <dbReference type="Pfam" id="PF00717"/>
    </source>
</evidence>
<keyword evidence="3" id="KW-1185">Reference proteome</keyword>
<dbReference type="InterPro" id="IPR015927">
    <property type="entry name" value="Peptidase_S24_S26A/B/C"/>
</dbReference>
<dbReference type="Proteomes" id="UP000322025">
    <property type="component" value="Unassembled WGS sequence"/>
</dbReference>
<reference evidence="2" key="1">
    <citation type="submission" date="2019-07" db="EMBL/GenBank/DDBJ databases">
        <authorList>
            <person name="Wongkuna S."/>
            <person name="Scaria J."/>
        </authorList>
    </citation>
    <scope>NUCLEOTIDE SEQUENCE [LARGE SCALE GENOMIC DNA]</scope>
    <source>
        <strain evidence="2">SW178</strain>
    </source>
</reference>
<gene>
    <name evidence="2" type="ORF">FNY66_09710</name>
</gene>
<evidence type="ECO:0000313" key="2">
    <source>
        <dbReference type="EMBL" id="KAA8501173.1"/>
    </source>
</evidence>
<dbReference type="InterPro" id="IPR036286">
    <property type="entry name" value="LexA/Signal_pep-like_sf"/>
</dbReference>
<name>A0A5M9HX46_9FIRM</name>